<accession>A0A154BNX1</accession>
<comment type="caution">
    <text evidence="1">The sequence shown here is derived from an EMBL/GenBank/DDBJ whole genome shotgun (WGS) entry which is preliminary data.</text>
</comment>
<gene>
    <name evidence="1" type="ORF">AXX12_10700</name>
</gene>
<evidence type="ECO:0000313" key="2">
    <source>
        <dbReference type="Proteomes" id="UP000076268"/>
    </source>
</evidence>
<sequence>MQYLRNSLFIEEFLPNYLACKRKDTPFISRIAPTDTTCGIPVEAIAADLGLKIGWTPASGGTIGGRVTLLVFAMMRRQLPKQRNSNAPGGKSSLPVRCPILLKWTRSKPVFNWFHTDRLVHCAKIHIVNRRSLYSSPVVWQDGQAMLRRTIMIYNHDILEKPEGKLFVDHVLRNYA</sequence>
<dbReference type="EMBL" id="LSGP01000020">
    <property type="protein sequence ID" value="KYZ75674.1"/>
    <property type="molecule type" value="Genomic_DNA"/>
</dbReference>
<protein>
    <submittedName>
        <fullName evidence="1">Uncharacterized protein</fullName>
    </submittedName>
</protein>
<evidence type="ECO:0000313" key="1">
    <source>
        <dbReference type="EMBL" id="KYZ75674.1"/>
    </source>
</evidence>
<keyword evidence="2" id="KW-1185">Reference proteome</keyword>
<name>A0A154BNX1_ANASB</name>
<dbReference type="AlphaFoldDB" id="A0A154BNX1"/>
<dbReference type="Proteomes" id="UP000076268">
    <property type="component" value="Unassembled WGS sequence"/>
</dbReference>
<proteinExistence type="predicted"/>
<dbReference type="RefSeq" id="WP_066243266.1">
    <property type="nucleotide sequence ID" value="NZ_LSGP01000020.1"/>
</dbReference>
<reference evidence="1 2" key="1">
    <citation type="submission" date="2016-02" db="EMBL/GenBank/DDBJ databases">
        <title>Anaerosporomusa subterraneum gen. nov., sp. nov., a spore-forming obligate anaerobe isolated from saprolite.</title>
        <authorList>
            <person name="Choi J.K."/>
            <person name="Shah M."/>
            <person name="Yee N."/>
        </authorList>
    </citation>
    <scope>NUCLEOTIDE SEQUENCE [LARGE SCALE GENOMIC DNA]</scope>
    <source>
        <strain evidence="1 2">RU4</strain>
    </source>
</reference>
<organism evidence="1 2">
    <name type="scientific">Anaerosporomusa subterranea</name>
    <dbReference type="NCBI Taxonomy" id="1794912"/>
    <lineage>
        <taxon>Bacteria</taxon>
        <taxon>Bacillati</taxon>
        <taxon>Bacillota</taxon>
        <taxon>Negativicutes</taxon>
        <taxon>Acetonemataceae</taxon>
        <taxon>Anaerosporomusa</taxon>
    </lineage>
</organism>